<keyword evidence="2" id="KW-1185">Reference proteome</keyword>
<reference evidence="1 2" key="1">
    <citation type="submission" date="2016-11" db="EMBL/GenBank/DDBJ databases">
        <authorList>
            <person name="Jaros S."/>
            <person name="Januszkiewicz K."/>
            <person name="Wedrychowicz H."/>
        </authorList>
    </citation>
    <scope>NUCLEOTIDE SEQUENCE [LARGE SCALE GENOMIC DNA]</scope>
    <source>
        <strain evidence="1 2">DSM 18772</strain>
    </source>
</reference>
<dbReference type="EMBL" id="FQYR01000002">
    <property type="protein sequence ID" value="SHI60671.1"/>
    <property type="molecule type" value="Genomic_DNA"/>
</dbReference>
<accession>A0A1M6CII2</accession>
<protein>
    <submittedName>
        <fullName evidence="1">Uncharacterized protein</fullName>
    </submittedName>
</protein>
<gene>
    <name evidence="1" type="ORF">SAMN02745181_0486</name>
</gene>
<dbReference type="AlphaFoldDB" id="A0A1M6CII2"/>
<sequence length="133" mass="15553">MLDFQQRQQGDNNMKMWIPCSTEEDPFYAMLNALVRIAKSSKSECCPLCNEGQLKFYYHEFPVKVKPVNRGGTLWVWCSSCMRWNHTSGITVHEADKLQRLDNEKVVQEERRHNLIEYLEGQWLAGKIGELSN</sequence>
<proteinExistence type="predicted"/>
<evidence type="ECO:0000313" key="2">
    <source>
        <dbReference type="Proteomes" id="UP000184510"/>
    </source>
</evidence>
<organism evidence="1 2">
    <name type="scientific">Rubritalea squalenifaciens DSM 18772</name>
    <dbReference type="NCBI Taxonomy" id="1123071"/>
    <lineage>
        <taxon>Bacteria</taxon>
        <taxon>Pseudomonadati</taxon>
        <taxon>Verrucomicrobiota</taxon>
        <taxon>Verrucomicrobiia</taxon>
        <taxon>Verrucomicrobiales</taxon>
        <taxon>Rubritaleaceae</taxon>
        <taxon>Rubritalea</taxon>
    </lineage>
</organism>
<evidence type="ECO:0000313" key="1">
    <source>
        <dbReference type="EMBL" id="SHI60671.1"/>
    </source>
</evidence>
<name>A0A1M6CII2_9BACT</name>
<dbReference type="InParanoid" id="A0A1M6CII2"/>
<dbReference type="Proteomes" id="UP000184510">
    <property type="component" value="Unassembled WGS sequence"/>
</dbReference>